<evidence type="ECO:0000313" key="3">
    <source>
        <dbReference type="Proteomes" id="UP000030889"/>
    </source>
</evidence>
<evidence type="ECO:0000313" key="2">
    <source>
        <dbReference type="EMBL" id="KHE42990.1"/>
    </source>
</evidence>
<dbReference type="RefSeq" id="WP_035471212.1">
    <property type="nucleotide sequence ID" value="NZ_JRGF01000001.1"/>
</dbReference>
<dbReference type="PRINTS" id="PR00419">
    <property type="entry name" value="ADXRDTASE"/>
</dbReference>
<dbReference type="Gene3D" id="1.10.1060.10">
    <property type="entry name" value="Alpha-helical ferredoxin"/>
    <property type="match status" value="1"/>
</dbReference>
<dbReference type="InterPro" id="IPR006004">
    <property type="entry name" value="SudA-like"/>
</dbReference>
<evidence type="ECO:0000259" key="1">
    <source>
        <dbReference type="PROSITE" id="PS51379"/>
    </source>
</evidence>
<dbReference type="Gene3D" id="3.50.50.60">
    <property type="entry name" value="FAD/NAD(P)-binding domain"/>
    <property type="match status" value="2"/>
</dbReference>
<dbReference type="Proteomes" id="UP000030889">
    <property type="component" value="Unassembled WGS sequence"/>
</dbReference>
<dbReference type="SUPFAM" id="SSF51971">
    <property type="entry name" value="Nucleotide-binding domain"/>
    <property type="match status" value="1"/>
</dbReference>
<protein>
    <submittedName>
        <fullName evidence="2">Dihydropyrimidine dehydrogenase</fullName>
    </submittedName>
</protein>
<dbReference type="Pfam" id="PF07992">
    <property type="entry name" value="Pyr_redox_2"/>
    <property type="match status" value="1"/>
</dbReference>
<dbReference type="PROSITE" id="PS51379">
    <property type="entry name" value="4FE4S_FER_2"/>
    <property type="match status" value="1"/>
</dbReference>
<dbReference type="PANTHER" id="PTHR42783">
    <property type="entry name" value="GLUTAMATE SYNTHASE [NADPH] SMALL CHAIN"/>
    <property type="match status" value="1"/>
</dbReference>
<reference evidence="2 3" key="1">
    <citation type="submission" date="2014-09" db="EMBL/GenBank/DDBJ databases">
        <title>Alistipes sp. 627, sp. nov., a novel member of the family Rikenellaceae isolated from human faeces.</title>
        <authorList>
            <person name="Shkoporov A.N."/>
            <person name="Chaplin A.V."/>
            <person name="Motuzova O.V."/>
            <person name="Kafarskaia L.I."/>
            <person name="Khokhlova E.V."/>
            <person name="Efimov B.A."/>
        </authorList>
    </citation>
    <scope>NUCLEOTIDE SEQUENCE [LARGE SCALE GENOMIC DNA]</scope>
    <source>
        <strain evidence="2 3">627</strain>
    </source>
</reference>
<dbReference type="InterPro" id="IPR017896">
    <property type="entry name" value="4Fe4S_Fe-S-bd"/>
</dbReference>
<dbReference type="Pfam" id="PF14691">
    <property type="entry name" value="Fer4_20"/>
    <property type="match status" value="1"/>
</dbReference>
<accession>A0ABR4YL60</accession>
<dbReference type="NCBIfam" id="TIGR01316">
    <property type="entry name" value="gltA"/>
    <property type="match status" value="1"/>
</dbReference>
<dbReference type="SUPFAM" id="SSF46548">
    <property type="entry name" value="alpha-helical ferredoxin"/>
    <property type="match status" value="1"/>
</dbReference>
<dbReference type="InterPro" id="IPR036188">
    <property type="entry name" value="FAD/NAD-bd_sf"/>
</dbReference>
<dbReference type="InterPro" id="IPR023753">
    <property type="entry name" value="FAD/NAD-binding_dom"/>
</dbReference>
<comment type="caution">
    <text evidence="2">The sequence shown here is derived from an EMBL/GenBank/DDBJ whole genome shotgun (WGS) entry which is preliminary data.</text>
</comment>
<keyword evidence="3" id="KW-1185">Reference proteome</keyword>
<proteinExistence type="predicted"/>
<dbReference type="EMBL" id="JRGF01000001">
    <property type="protein sequence ID" value="KHE42990.1"/>
    <property type="molecule type" value="Genomic_DNA"/>
</dbReference>
<gene>
    <name evidence="2" type="ORF">LG35_00570</name>
</gene>
<feature type="domain" description="4Fe-4S ferredoxin-type" evidence="1">
    <location>
        <begin position="32"/>
        <end position="62"/>
    </location>
</feature>
<dbReference type="InterPro" id="IPR009051">
    <property type="entry name" value="Helical_ferredxn"/>
</dbReference>
<organism evidence="2 3">
    <name type="scientific">Alistipes inops</name>
    <dbReference type="NCBI Taxonomy" id="1501391"/>
    <lineage>
        <taxon>Bacteria</taxon>
        <taxon>Pseudomonadati</taxon>
        <taxon>Bacteroidota</taxon>
        <taxon>Bacteroidia</taxon>
        <taxon>Bacteroidales</taxon>
        <taxon>Rikenellaceae</taxon>
        <taxon>Alistipes</taxon>
    </lineage>
</organism>
<sequence>MANKIPRVPVREQNPRVRATNFDEVCYGYDLNEAQLEASRCLNCKKPQCMAHCPVSIKIPNFITKVLAGDLAGAAAVIAEDSSLPSVCGRVCPQEAQCEGACVLGIKGEPVAIGKLERFVGDWELEHGSSQRVAVASNGHKVAVIGSGPSGLACAADLAKMGYEVTVFEALHKLGGVLQYGIPEFRLPKDKVVAREIEKVKALGVRFETDTIVGRTVTIDGLMRDEGFEAVFIGSGAGLPKFMGIPGENLNGVLSANEFLTRNNLMKAYLEESDTPVYVGERTVVVGGGNVAMDAVRTAKRLGADAYIVYRRSEAELPARLEEVHHAKEEGVQFVMLANPLEILGNEEGWVRGVRCIRMELGEPDESGRRSPKAVPGSEFEIPCDTVIMSLGTSPNPLIASTTEGLQTTRWGGLIANDEGATTREGVFAGGDAVTGAATVILAMGAGRKAAAAIDAYIQGKGAQ</sequence>
<dbReference type="InterPro" id="IPR028261">
    <property type="entry name" value="DPD_II"/>
</dbReference>
<dbReference type="PANTHER" id="PTHR42783:SF3">
    <property type="entry name" value="GLUTAMATE SYNTHASE [NADPH] SMALL CHAIN-RELATED"/>
    <property type="match status" value="1"/>
</dbReference>
<name>A0ABR4YL60_9BACT</name>